<evidence type="ECO:0000256" key="1">
    <source>
        <dbReference type="SAM" id="MobiDB-lite"/>
    </source>
</evidence>
<protein>
    <submittedName>
        <fullName evidence="2">Uncharacterized protein</fullName>
    </submittedName>
</protein>
<feature type="region of interest" description="Disordered" evidence="1">
    <location>
        <begin position="129"/>
        <end position="148"/>
    </location>
</feature>
<organism evidence="2 3">
    <name type="scientific">Saccharata proteae CBS 121410</name>
    <dbReference type="NCBI Taxonomy" id="1314787"/>
    <lineage>
        <taxon>Eukaryota</taxon>
        <taxon>Fungi</taxon>
        <taxon>Dikarya</taxon>
        <taxon>Ascomycota</taxon>
        <taxon>Pezizomycotina</taxon>
        <taxon>Dothideomycetes</taxon>
        <taxon>Dothideomycetes incertae sedis</taxon>
        <taxon>Botryosphaeriales</taxon>
        <taxon>Saccharataceae</taxon>
        <taxon>Saccharata</taxon>
    </lineage>
</organism>
<evidence type="ECO:0000313" key="2">
    <source>
        <dbReference type="EMBL" id="KAF2088784.1"/>
    </source>
</evidence>
<dbReference type="InterPro" id="IPR036770">
    <property type="entry name" value="Ankyrin_rpt-contain_sf"/>
</dbReference>
<proteinExistence type="predicted"/>
<dbReference type="OrthoDB" id="19174at2759"/>
<name>A0A6A5YD41_9PEZI</name>
<sequence>MADISTLLNLVPDAPHHVLTHLTSHPDLASARDSHGYSLLHAAASYNQLPLLRELVNTYNAPVDILDEDGETPLFSVETVEAARCLVEELGADTGVRNLEGLTAEERIEGEGEWVLVGAYLRDVEGSANGGAASGANGDGLRHPPPLPNGLKINMNTVSEEEAGMDQEGADPEFRRRIEELAAREDFQTEAGQAELRALVREAVGGLAGEGQGREVRRRVE</sequence>
<dbReference type="Proteomes" id="UP000799776">
    <property type="component" value="Unassembled WGS sequence"/>
</dbReference>
<dbReference type="AlphaFoldDB" id="A0A6A5YD41"/>
<keyword evidence="3" id="KW-1185">Reference proteome</keyword>
<dbReference type="InterPro" id="IPR002110">
    <property type="entry name" value="Ankyrin_rpt"/>
</dbReference>
<dbReference type="Gene3D" id="1.25.40.20">
    <property type="entry name" value="Ankyrin repeat-containing domain"/>
    <property type="match status" value="1"/>
</dbReference>
<accession>A0A6A5YD41</accession>
<evidence type="ECO:0000313" key="3">
    <source>
        <dbReference type="Proteomes" id="UP000799776"/>
    </source>
</evidence>
<dbReference type="Pfam" id="PF13857">
    <property type="entry name" value="Ank_5"/>
    <property type="match status" value="1"/>
</dbReference>
<gene>
    <name evidence="2" type="ORF">K490DRAFT_38061</name>
</gene>
<dbReference type="EMBL" id="ML978715">
    <property type="protein sequence ID" value="KAF2088784.1"/>
    <property type="molecule type" value="Genomic_DNA"/>
</dbReference>
<reference evidence="2" key="1">
    <citation type="journal article" date="2020" name="Stud. Mycol.">
        <title>101 Dothideomycetes genomes: a test case for predicting lifestyles and emergence of pathogens.</title>
        <authorList>
            <person name="Haridas S."/>
            <person name="Albert R."/>
            <person name="Binder M."/>
            <person name="Bloem J."/>
            <person name="Labutti K."/>
            <person name="Salamov A."/>
            <person name="Andreopoulos B."/>
            <person name="Baker S."/>
            <person name="Barry K."/>
            <person name="Bills G."/>
            <person name="Bluhm B."/>
            <person name="Cannon C."/>
            <person name="Castanera R."/>
            <person name="Culley D."/>
            <person name="Daum C."/>
            <person name="Ezra D."/>
            <person name="Gonzalez J."/>
            <person name="Henrissat B."/>
            <person name="Kuo A."/>
            <person name="Liang C."/>
            <person name="Lipzen A."/>
            <person name="Lutzoni F."/>
            <person name="Magnuson J."/>
            <person name="Mondo S."/>
            <person name="Nolan M."/>
            <person name="Ohm R."/>
            <person name="Pangilinan J."/>
            <person name="Park H.-J."/>
            <person name="Ramirez L."/>
            <person name="Alfaro M."/>
            <person name="Sun H."/>
            <person name="Tritt A."/>
            <person name="Yoshinaga Y."/>
            <person name="Zwiers L.-H."/>
            <person name="Turgeon B."/>
            <person name="Goodwin S."/>
            <person name="Spatafora J."/>
            <person name="Crous P."/>
            <person name="Grigoriev I."/>
        </authorList>
    </citation>
    <scope>NUCLEOTIDE SEQUENCE</scope>
    <source>
        <strain evidence="2">CBS 121410</strain>
    </source>
</reference>
<dbReference type="SUPFAM" id="SSF48403">
    <property type="entry name" value="Ankyrin repeat"/>
    <property type="match status" value="1"/>
</dbReference>